<keyword evidence="3" id="KW-1003">Cell membrane</keyword>
<keyword evidence="4 7" id="KW-0812">Transmembrane</keyword>
<evidence type="ECO:0000313" key="9">
    <source>
        <dbReference type="EMBL" id="EFU76063.1"/>
    </source>
</evidence>
<dbReference type="PANTHER" id="PTHR32309">
    <property type="entry name" value="TYROSINE-PROTEIN KINASE"/>
    <property type="match status" value="1"/>
</dbReference>
<proteinExistence type="inferred from homology"/>
<keyword evidence="6 7" id="KW-0472">Membrane</keyword>
<evidence type="ECO:0000313" key="10">
    <source>
        <dbReference type="Proteomes" id="UP000003434"/>
    </source>
</evidence>
<dbReference type="InterPro" id="IPR050445">
    <property type="entry name" value="Bact_polysacc_biosynth/exp"/>
</dbReference>
<dbReference type="eggNOG" id="COG3944">
    <property type="taxonomic scope" value="Bacteria"/>
</dbReference>
<accession>E6LPZ5</accession>
<evidence type="ECO:0000256" key="1">
    <source>
        <dbReference type="ARBA" id="ARBA00004651"/>
    </source>
</evidence>
<dbReference type="GO" id="GO:0005886">
    <property type="term" value="C:plasma membrane"/>
    <property type="evidence" value="ECO:0007669"/>
    <property type="project" value="UniProtKB-SubCell"/>
</dbReference>
<protein>
    <submittedName>
        <fullName evidence="9">Chain length determinant protein</fullName>
    </submittedName>
</protein>
<evidence type="ECO:0000256" key="5">
    <source>
        <dbReference type="ARBA" id="ARBA00022989"/>
    </source>
</evidence>
<name>E6LPZ5_9FIRM</name>
<dbReference type="AlphaFoldDB" id="E6LPZ5"/>
<organism evidence="9 10">
    <name type="scientific">Lachnoanaerobaculum saburreum DSM 3986</name>
    <dbReference type="NCBI Taxonomy" id="887325"/>
    <lineage>
        <taxon>Bacteria</taxon>
        <taxon>Bacillati</taxon>
        <taxon>Bacillota</taxon>
        <taxon>Clostridia</taxon>
        <taxon>Lachnospirales</taxon>
        <taxon>Lachnospiraceae</taxon>
        <taxon>Lachnoanaerobaculum</taxon>
    </lineage>
</organism>
<keyword evidence="5 7" id="KW-1133">Transmembrane helix</keyword>
<comment type="subcellular location">
    <subcellularLocation>
        <location evidence="1">Cell membrane</location>
        <topology evidence="1">Multi-pass membrane protein</topology>
    </subcellularLocation>
</comment>
<feature type="transmembrane region" description="Helical" evidence="7">
    <location>
        <begin position="195"/>
        <end position="216"/>
    </location>
</feature>
<gene>
    <name evidence="9" type="ORF">HMPREF0381_2030</name>
</gene>
<dbReference type="Proteomes" id="UP000003434">
    <property type="component" value="Unassembled WGS sequence"/>
</dbReference>
<evidence type="ECO:0000256" key="7">
    <source>
        <dbReference type="SAM" id="Phobius"/>
    </source>
</evidence>
<sequence length="244" mass="27338">MKMPTILLQGEWIKQMDERMTNEETEVDLLELFFILKRKWWMILLAGAAGFAIATAFSIFCITPQYQSTSQLYVLSKETTLNSLADLQIGSQLTKDYKVMINSRPVLEEVIEKLGLNINYKQLRGKLKIDNPPDTRILSLTVTDPNPQNAMEIVNQIAASSSKYIGDLMEVVPPKIIELGIVPEEKSSPSIKKNAVMGGFFGVFLVTGIIIAIELLDDTIKSEEDLENNLGLIVLASLPEYKKK</sequence>
<dbReference type="InterPro" id="IPR003856">
    <property type="entry name" value="LPS_length_determ_N"/>
</dbReference>
<evidence type="ECO:0000256" key="2">
    <source>
        <dbReference type="ARBA" id="ARBA00006683"/>
    </source>
</evidence>
<dbReference type="GO" id="GO:0004713">
    <property type="term" value="F:protein tyrosine kinase activity"/>
    <property type="evidence" value="ECO:0007669"/>
    <property type="project" value="TreeGrafter"/>
</dbReference>
<comment type="caution">
    <text evidence="9">The sequence shown here is derived from an EMBL/GenBank/DDBJ whole genome shotgun (WGS) entry which is preliminary data.</text>
</comment>
<dbReference type="Pfam" id="PF02706">
    <property type="entry name" value="Wzz"/>
    <property type="match status" value="1"/>
</dbReference>
<dbReference type="EMBL" id="AEPW01000079">
    <property type="protein sequence ID" value="EFU76063.1"/>
    <property type="molecule type" value="Genomic_DNA"/>
</dbReference>
<evidence type="ECO:0000259" key="8">
    <source>
        <dbReference type="Pfam" id="PF02706"/>
    </source>
</evidence>
<comment type="similarity">
    <text evidence="2">Belongs to the CpsC/CapA family.</text>
</comment>
<feature type="transmembrane region" description="Helical" evidence="7">
    <location>
        <begin position="40"/>
        <end position="62"/>
    </location>
</feature>
<feature type="domain" description="Polysaccharide chain length determinant N-terminal" evidence="8">
    <location>
        <begin position="26"/>
        <end position="114"/>
    </location>
</feature>
<reference evidence="9 10" key="1">
    <citation type="submission" date="2010-12" db="EMBL/GenBank/DDBJ databases">
        <authorList>
            <person name="Muzny D."/>
            <person name="Qin X."/>
            <person name="Deng J."/>
            <person name="Jiang H."/>
            <person name="Liu Y."/>
            <person name="Qu J."/>
            <person name="Song X.-Z."/>
            <person name="Zhang L."/>
            <person name="Thornton R."/>
            <person name="Coyle M."/>
            <person name="Francisco L."/>
            <person name="Jackson L."/>
            <person name="Javaid M."/>
            <person name="Korchina V."/>
            <person name="Kovar C."/>
            <person name="Mata R."/>
            <person name="Mathew T."/>
            <person name="Ngo R."/>
            <person name="Nguyen L."/>
            <person name="Nguyen N."/>
            <person name="Okwuonu G."/>
            <person name="Ongeri F."/>
            <person name="Pham C."/>
            <person name="Simmons D."/>
            <person name="Wilczek-Boney K."/>
            <person name="Hale W."/>
            <person name="Jakkamsetti A."/>
            <person name="Pham P."/>
            <person name="Ruth R."/>
            <person name="San Lucas F."/>
            <person name="Warren J."/>
            <person name="Zhang J."/>
            <person name="Zhao Z."/>
            <person name="Zhou C."/>
            <person name="Zhu D."/>
            <person name="Lee S."/>
            <person name="Bess C."/>
            <person name="Blankenburg K."/>
            <person name="Forbes L."/>
            <person name="Fu Q."/>
            <person name="Gubbala S."/>
            <person name="Hirani K."/>
            <person name="Jayaseelan J.C."/>
            <person name="Lara F."/>
            <person name="Munidasa M."/>
            <person name="Palculict T."/>
            <person name="Patil S."/>
            <person name="Pu L.-L."/>
            <person name="Saada N."/>
            <person name="Tang L."/>
            <person name="Weissenberger G."/>
            <person name="Zhu Y."/>
            <person name="Hemphill L."/>
            <person name="Shang Y."/>
            <person name="Youmans B."/>
            <person name="Ayvaz T."/>
            <person name="Ross M."/>
            <person name="Santibanez J."/>
            <person name="Aqrawi P."/>
            <person name="Gross S."/>
            <person name="Joshi V."/>
            <person name="Fowler G."/>
            <person name="Nazareth L."/>
            <person name="Reid J."/>
            <person name="Worley K."/>
            <person name="Petrosino J."/>
            <person name="Highlander S."/>
            <person name="Gibbs R."/>
        </authorList>
    </citation>
    <scope>NUCLEOTIDE SEQUENCE [LARGE SCALE GENOMIC DNA]</scope>
    <source>
        <strain evidence="9 10">DSM 3986</strain>
    </source>
</reference>
<evidence type="ECO:0000256" key="3">
    <source>
        <dbReference type="ARBA" id="ARBA00022475"/>
    </source>
</evidence>
<dbReference type="PANTHER" id="PTHR32309:SF13">
    <property type="entry name" value="FERRIC ENTEROBACTIN TRANSPORT PROTEIN FEPE"/>
    <property type="match status" value="1"/>
</dbReference>
<dbReference type="HOGENOM" id="CLU_082668_0_0_9"/>
<evidence type="ECO:0000256" key="6">
    <source>
        <dbReference type="ARBA" id="ARBA00023136"/>
    </source>
</evidence>
<evidence type="ECO:0000256" key="4">
    <source>
        <dbReference type="ARBA" id="ARBA00022692"/>
    </source>
</evidence>